<accession>A0A9W9VMA0</accession>
<dbReference type="AlphaFoldDB" id="A0A9W9VMA0"/>
<keyword evidence="2" id="KW-1185">Reference proteome</keyword>
<dbReference type="OrthoDB" id="4307595at2759"/>
<organism evidence="1 2">
    <name type="scientific">Penicillium cosmopolitanum</name>
    <dbReference type="NCBI Taxonomy" id="1131564"/>
    <lineage>
        <taxon>Eukaryota</taxon>
        <taxon>Fungi</taxon>
        <taxon>Dikarya</taxon>
        <taxon>Ascomycota</taxon>
        <taxon>Pezizomycotina</taxon>
        <taxon>Eurotiomycetes</taxon>
        <taxon>Eurotiomycetidae</taxon>
        <taxon>Eurotiales</taxon>
        <taxon>Aspergillaceae</taxon>
        <taxon>Penicillium</taxon>
    </lineage>
</organism>
<dbReference type="EMBL" id="JAPZBU010000009">
    <property type="protein sequence ID" value="KAJ5385724.1"/>
    <property type="molecule type" value="Genomic_DNA"/>
</dbReference>
<proteinExistence type="predicted"/>
<sequence length="61" mass="6841">MSYRHKIDESRVAEACKAASLVENPNLSQIARQYGVLYGPRTAPKPENRALDDIQEEALIL</sequence>
<reference evidence="1" key="2">
    <citation type="journal article" date="2023" name="IMA Fungus">
        <title>Comparative genomic study of the Penicillium genus elucidates a diverse pangenome and 15 lateral gene transfer events.</title>
        <authorList>
            <person name="Petersen C."/>
            <person name="Sorensen T."/>
            <person name="Nielsen M.R."/>
            <person name="Sondergaard T.E."/>
            <person name="Sorensen J.L."/>
            <person name="Fitzpatrick D.A."/>
            <person name="Frisvad J.C."/>
            <person name="Nielsen K.L."/>
        </authorList>
    </citation>
    <scope>NUCLEOTIDE SEQUENCE</scope>
    <source>
        <strain evidence="1">IBT 29677</strain>
    </source>
</reference>
<reference evidence="1" key="1">
    <citation type="submission" date="2022-12" db="EMBL/GenBank/DDBJ databases">
        <authorList>
            <person name="Petersen C."/>
        </authorList>
    </citation>
    <scope>NUCLEOTIDE SEQUENCE</scope>
    <source>
        <strain evidence="1">IBT 29677</strain>
    </source>
</reference>
<dbReference type="RefSeq" id="XP_056483522.1">
    <property type="nucleotide sequence ID" value="XM_056632902.1"/>
</dbReference>
<protein>
    <submittedName>
        <fullName evidence="1">Transposase</fullName>
    </submittedName>
</protein>
<evidence type="ECO:0000313" key="1">
    <source>
        <dbReference type="EMBL" id="KAJ5385724.1"/>
    </source>
</evidence>
<evidence type="ECO:0000313" key="2">
    <source>
        <dbReference type="Proteomes" id="UP001147747"/>
    </source>
</evidence>
<gene>
    <name evidence="1" type="ORF">N7509_008265</name>
</gene>
<dbReference type="GeneID" id="81371882"/>
<comment type="caution">
    <text evidence="1">The sequence shown here is derived from an EMBL/GenBank/DDBJ whole genome shotgun (WGS) entry which is preliminary data.</text>
</comment>
<dbReference type="Proteomes" id="UP001147747">
    <property type="component" value="Unassembled WGS sequence"/>
</dbReference>
<name>A0A9W9VMA0_9EURO</name>